<dbReference type="Proteomes" id="UP001371218">
    <property type="component" value="Unassembled WGS sequence"/>
</dbReference>
<accession>A0ABU9BYI2</accession>
<comment type="caution">
    <text evidence="1">The sequence shown here is derived from an EMBL/GenBank/DDBJ whole genome shotgun (WGS) entry which is preliminary data.</text>
</comment>
<dbReference type="EMBL" id="JBBUTG010000041">
    <property type="protein sequence ID" value="MEK8034921.1"/>
    <property type="molecule type" value="Genomic_DNA"/>
</dbReference>
<name>A0ABU9BYI2_9BURK</name>
<gene>
    <name evidence="1" type="ORF">AACH06_29245</name>
</gene>
<proteinExistence type="predicted"/>
<keyword evidence="2" id="KW-1185">Reference proteome</keyword>
<evidence type="ECO:0000313" key="1">
    <source>
        <dbReference type="EMBL" id="MEK8034921.1"/>
    </source>
</evidence>
<sequence>MNLDSLNQTYHCDRPAVLLDFACLSIERSRGVAIAQCHATWKVISDLKIAIAERLSDDAANGSEYAHVMPNVRRKGLAVGQSP</sequence>
<organism evidence="1 2">
    <name type="scientific">Ideonella lacteola</name>
    <dbReference type="NCBI Taxonomy" id="2984193"/>
    <lineage>
        <taxon>Bacteria</taxon>
        <taxon>Pseudomonadati</taxon>
        <taxon>Pseudomonadota</taxon>
        <taxon>Betaproteobacteria</taxon>
        <taxon>Burkholderiales</taxon>
        <taxon>Sphaerotilaceae</taxon>
        <taxon>Ideonella</taxon>
    </lineage>
</organism>
<protein>
    <submittedName>
        <fullName evidence="1">Uncharacterized protein</fullName>
    </submittedName>
</protein>
<reference evidence="1 2" key="1">
    <citation type="submission" date="2024-04" db="EMBL/GenBank/DDBJ databases">
        <title>Novel species of the genus Ideonella isolated from streams.</title>
        <authorList>
            <person name="Lu H."/>
        </authorList>
    </citation>
    <scope>NUCLEOTIDE SEQUENCE [LARGE SCALE GENOMIC DNA]</scope>
    <source>
        <strain evidence="1 2">DXS29W</strain>
    </source>
</reference>
<evidence type="ECO:0000313" key="2">
    <source>
        <dbReference type="Proteomes" id="UP001371218"/>
    </source>
</evidence>
<dbReference type="RefSeq" id="WP_341429355.1">
    <property type="nucleotide sequence ID" value="NZ_JBBUTG010000041.1"/>
</dbReference>